<accession>A0A0F9CV08</accession>
<reference evidence="1" key="1">
    <citation type="journal article" date="2015" name="Nature">
        <title>Complex archaea that bridge the gap between prokaryotes and eukaryotes.</title>
        <authorList>
            <person name="Spang A."/>
            <person name="Saw J.H."/>
            <person name="Jorgensen S.L."/>
            <person name="Zaremba-Niedzwiedzka K."/>
            <person name="Martijn J."/>
            <person name="Lind A.E."/>
            <person name="van Eijk R."/>
            <person name="Schleper C."/>
            <person name="Guy L."/>
            <person name="Ettema T.J."/>
        </authorList>
    </citation>
    <scope>NUCLEOTIDE SEQUENCE</scope>
</reference>
<sequence length="300" mass="33766">NYDRTWVRKEPVHDALGRFLWAIGTVMANPPSPSYLPIIKDSFDKTVKLVKKQYPRGRAYAILGMNDYLKQFPGASDIKRRLTAAADTLVSLYEKNSSPDWQWFEDQLTYDNAILPCALFDAALSFGEPYLSVAEKTCQFLLENTFDGNRFSFVGCKGWYKRGQKKAKFDQQPLEAASTIMMLRAAFEATLDPQYLKMQRKAFDWFLGENDLHIPVYDFRTKGSGDGLERNGVNLNQGAESMVSFLLSLLCILESYSTRPGGAGEEASLFTEEVGSNRVGTSIIEIPAKKKATQTVKSRD</sequence>
<feature type="non-terminal residue" evidence="1">
    <location>
        <position position="1"/>
    </location>
</feature>
<dbReference type="GO" id="GO:0005975">
    <property type="term" value="P:carbohydrate metabolic process"/>
    <property type="evidence" value="ECO:0007669"/>
    <property type="project" value="InterPro"/>
</dbReference>
<proteinExistence type="predicted"/>
<dbReference type="EMBL" id="LAZR01034438">
    <property type="protein sequence ID" value="KKL45301.1"/>
    <property type="molecule type" value="Genomic_DNA"/>
</dbReference>
<dbReference type="InterPro" id="IPR008928">
    <property type="entry name" value="6-hairpin_glycosidase_sf"/>
</dbReference>
<protein>
    <submittedName>
        <fullName evidence="1">Uncharacterized protein</fullName>
    </submittedName>
</protein>
<name>A0A0F9CV08_9ZZZZ</name>
<dbReference type="SUPFAM" id="SSF48208">
    <property type="entry name" value="Six-hairpin glycosidases"/>
    <property type="match status" value="1"/>
</dbReference>
<organism evidence="1">
    <name type="scientific">marine sediment metagenome</name>
    <dbReference type="NCBI Taxonomy" id="412755"/>
    <lineage>
        <taxon>unclassified sequences</taxon>
        <taxon>metagenomes</taxon>
        <taxon>ecological metagenomes</taxon>
    </lineage>
</organism>
<gene>
    <name evidence="1" type="ORF">LCGC14_2357060</name>
</gene>
<evidence type="ECO:0000313" key="1">
    <source>
        <dbReference type="EMBL" id="KKL45301.1"/>
    </source>
</evidence>
<comment type="caution">
    <text evidence="1">The sequence shown here is derived from an EMBL/GenBank/DDBJ whole genome shotgun (WGS) entry which is preliminary data.</text>
</comment>
<dbReference type="AlphaFoldDB" id="A0A0F9CV08"/>